<dbReference type="SMART" id="SM00409">
    <property type="entry name" value="IG"/>
    <property type="match status" value="2"/>
</dbReference>
<dbReference type="PANTHER" id="PTHR45813:SF8">
    <property type="entry name" value="IG-LIKE DOMAIN-CONTAINING PROTEIN"/>
    <property type="match status" value="1"/>
</dbReference>
<dbReference type="SMART" id="SM00408">
    <property type="entry name" value="IGc2"/>
    <property type="match status" value="2"/>
</dbReference>
<comment type="caution">
    <text evidence="2">The sequence shown here is derived from an EMBL/GenBank/DDBJ whole genome shotgun (WGS) entry which is preliminary data.</text>
</comment>
<dbReference type="Pfam" id="PF13927">
    <property type="entry name" value="Ig_3"/>
    <property type="match status" value="1"/>
</dbReference>
<feature type="domain" description="Ig-like" evidence="1">
    <location>
        <begin position="54"/>
        <end position="157"/>
    </location>
</feature>
<evidence type="ECO:0000259" key="1">
    <source>
        <dbReference type="PROSITE" id="PS50835"/>
    </source>
</evidence>
<dbReference type="InterPro" id="IPR013783">
    <property type="entry name" value="Ig-like_fold"/>
</dbReference>
<accession>A0ABQ9ELH4</accession>
<protein>
    <recommendedName>
        <fullName evidence="1">Ig-like domain-containing protein</fullName>
    </recommendedName>
</protein>
<dbReference type="CDD" id="cd00096">
    <property type="entry name" value="Ig"/>
    <property type="match status" value="1"/>
</dbReference>
<feature type="domain" description="Ig-like" evidence="1">
    <location>
        <begin position="164"/>
        <end position="251"/>
    </location>
</feature>
<dbReference type="InterPro" id="IPR036179">
    <property type="entry name" value="Ig-like_dom_sf"/>
</dbReference>
<organism evidence="2 3">
    <name type="scientific">Tegillarca granosa</name>
    <name type="common">Malaysian cockle</name>
    <name type="synonym">Anadara granosa</name>
    <dbReference type="NCBI Taxonomy" id="220873"/>
    <lineage>
        <taxon>Eukaryota</taxon>
        <taxon>Metazoa</taxon>
        <taxon>Spiralia</taxon>
        <taxon>Lophotrochozoa</taxon>
        <taxon>Mollusca</taxon>
        <taxon>Bivalvia</taxon>
        <taxon>Autobranchia</taxon>
        <taxon>Pteriomorphia</taxon>
        <taxon>Arcoida</taxon>
        <taxon>Arcoidea</taxon>
        <taxon>Arcidae</taxon>
        <taxon>Tegillarca</taxon>
    </lineage>
</organism>
<keyword evidence="3" id="KW-1185">Reference proteome</keyword>
<evidence type="ECO:0000313" key="3">
    <source>
        <dbReference type="Proteomes" id="UP001217089"/>
    </source>
</evidence>
<feature type="non-terminal residue" evidence="2">
    <location>
        <position position="326"/>
    </location>
</feature>
<dbReference type="InterPro" id="IPR051587">
    <property type="entry name" value="Adhesion_GPCR"/>
</dbReference>
<dbReference type="InterPro" id="IPR007110">
    <property type="entry name" value="Ig-like_dom"/>
</dbReference>
<dbReference type="SUPFAM" id="SSF48726">
    <property type="entry name" value="Immunoglobulin"/>
    <property type="match status" value="2"/>
</dbReference>
<dbReference type="Gene3D" id="2.60.40.10">
    <property type="entry name" value="Immunoglobulins"/>
    <property type="match status" value="2"/>
</dbReference>
<gene>
    <name evidence="2" type="ORF">KUTeg_016629</name>
</gene>
<name>A0ABQ9ELH4_TEGGR</name>
<proteinExistence type="predicted"/>
<dbReference type="InterPro" id="IPR003598">
    <property type="entry name" value="Ig_sub2"/>
</dbReference>
<dbReference type="Proteomes" id="UP001217089">
    <property type="component" value="Unassembled WGS sequence"/>
</dbReference>
<dbReference type="EMBL" id="JARBDR010000813">
    <property type="protein sequence ID" value="KAJ8306084.1"/>
    <property type="molecule type" value="Genomic_DNA"/>
</dbReference>
<sequence>MMRNLSSVLKYQFYFYIEKSDMRYLNAGIRNMMASKRLGHISLSPRILEYKAEPDLYLESLSTSSGTTGMEVAVEGKILTLSCAARGSEKMTFEWFKDGYVINTTLTNREIYYRTVRSRPEEMTRSILSLDSVTLYDRGTFKCRVNDYGESQSKIIRVELVTMPYVNIEPSILTVNYGDQVSLICISPDGHEYEWFENSLKIKPGHRKDRIIEVLHPSGARLFIPSLTHSQNFTCRVRNKAGTANATSYLFVPKINETNFECLNDDFKQVKWRKTVGRHFDRQICPSGAGYATRNCLCPPETDGCHWTQPNFARCQSIRIVQIYDE</sequence>
<dbReference type="PANTHER" id="PTHR45813">
    <property type="entry name" value="IG-LIKE DOMAIN-CONTAINING PROTEIN"/>
    <property type="match status" value="1"/>
</dbReference>
<dbReference type="PROSITE" id="PS50835">
    <property type="entry name" value="IG_LIKE"/>
    <property type="match status" value="2"/>
</dbReference>
<reference evidence="2 3" key="1">
    <citation type="submission" date="2022-12" db="EMBL/GenBank/DDBJ databases">
        <title>Chromosome-level genome of Tegillarca granosa.</title>
        <authorList>
            <person name="Kim J."/>
        </authorList>
    </citation>
    <scope>NUCLEOTIDE SEQUENCE [LARGE SCALE GENOMIC DNA]</scope>
    <source>
        <strain evidence="2">Teg-2019</strain>
        <tissue evidence="2">Adductor muscle</tissue>
    </source>
</reference>
<evidence type="ECO:0000313" key="2">
    <source>
        <dbReference type="EMBL" id="KAJ8306084.1"/>
    </source>
</evidence>
<dbReference type="InterPro" id="IPR003599">
    <property type="entry name" value="Ig_sub"/>
</dbReference>